<sequence>MNLKSTSELCLFKVVSKFQISSKQHLDLGKGVREFRMKVTQRTHCCRTKKIEPNKTTQSIRQTIEQTNQEYEGEPTEISGKRGGGEGGRSNTKRWKKGISRAPGSGRGRLASRVPSGCRGRPGASSIHW</sequence>
<accession>A0A2K2CZ28</accession>
<evidence type="ECO:0000256" key="1">
    <source>
        <dbReference type="SAM" id="MobiDB-lite"/>
    </source>
</evidence>
<dbReference type="Gramene" id="PNT67285">
    <property type="protein sequence ID" value="PNT67285"/>
    <property type="gene ID" value="BRADI_3g23345v3"/>
</dbReference>
<gene>
    <name evidence="2" type="ORF">BRADI_3g23345v3</name>
</gene>
<protein>
    <submittedName>
        <fullName evidence="2 3">Uncharacterized protein</fullName>
    </submittedName>
</protein>
<feature type="region of interest" description="Disordered" evidence="1">
    <location>
        <begin position="65"/>
        <end position="129"/>
    </location>
</feature>
<dbReference type="InParanoid" id="A0A2K2CZ28"/>
<evidence type="ECO:0000313" key="2">
    <source>
        <dbReference type="EMBL" id="PNT67285.1"/>
    </source>
</evidence>
<proteinExistence type="predicted"/>
<dbReference type="EnsemblPlants" id="PNT67285">
    <property type="protein sequence ID" value="PNT67285"/>
    <property type="gene ID" value="BRADI_3g23345v3"/>
</dbReference>
<dbReference type="EMBL" id="CM000882">
    <property type="protein sequence ID" value="PNT67285.1"/>
    <property type="molecule type" value="Genomic_DNA"/>
</dbReference>
<reference evidence="3" key="3">
    <citation type="submission" date="2018-08" db="UniProtKB">
        <authorList>
            <consortium name="EnsemblPlants"/>
        </authorList>
    </citation>
    <scope>IDENTIFICATION</scope>
    <source>
        <strain evidence="3">cv. Bd21</strain>
    </source>
</reference>
<reference evidence="2 3" key="1">
    <citation type="journal article" date="2010" name="Nature">
        <title>Genome sequencing and analysis of the model grass Brachypodium distachyon.</title>
        <authorList>
            <consortium name="International Brachypodium Initiative"/>
        </authorList>
    </citation>
    <scope>NUCLEOTIDE SEQUENCE [LARGE SCALE GENOMIC DNA]</scope>
    <source>
        <strain evidence="2 3">Bd21</strain>
    </source>
</reference>
<keyword evidence="4" id="KW-1185">Reference proteome</keyword>
<evidence type="ECO:0000313" key="3">
    <source>
        <dbReference type="EnsemblPlants" id="PNT67285"/>
    </source>
</evidence>
<name>A0A2K2CZ28_BRADI</name>
<dbReference type="AlphaFoldDB" id="A0A2K2CZ28"/>
<reference evidence="2" key="2">
    <citation type="submission" date="2017-06" db="EMBL/GenBank/DDBJ databases">
        <title>WGS assembly of Brachypodium distachyon.</title>
        <authorList>
            <consortium name="The International Brachypodium Initiative"/>
            <person name="Lucas S."/>
            <person name="Harmon-Smith M."/>
            <person name="Lail K."/>
            <person name="Tice H."/>
            <person name="Grimwood J."/>
            <person name="Bruce D."/>
            <person name="Barry K."/>
            <person name="Shu S."/>
            <person name="Lindquist E."/>
            <person name="Wang M."/>
            <person name="Pitluck S."/>
            <person name="Vogel J.P."/>
            <person name="Garvin D.F."/>
            <person name="Mockler T.C."/>
            <person name="Schmutz J."/>
            <person name="Rokhsar D."/>
            <person name="Bevan M.W."/>
        </authorList>
    </citation>
    <scope>NUCLEOTIDE SEQUENCE</scope>
    <source>
        <strain evidence="2">Bd21</strain>
    </source>
</reference>
<evidence type="ECO:0000313" key="4">
    <source>
        <dbReference type="Proteomes" id="UP000008810"/>
    </source>
</evidence>
<organism evidence="2">
    <name type="scientific">Brachypodium distachyon</name>
    <name type="common">Purple false brome</name>
    <name type="synonym">Trachynia distachya</name>
    <dbReference type="NCBI Taxonomy" id="15368"/>
    <lineage>
        <taxon>Eukaryota</taxon>
        <taxon>Viridiplantae</taxon>
        <taxon>Streptophyta</taxon>
        <taxon>Embryophyta</taxon>
        <taxon>Tracheophyta</taxon>
        <taxon>Spermatophyta</taxon>
        <taxon>Magnoliopsida</taxon>
        <taxon>Liliopsida</taxon>
        <taxon>Poales</taxon>
        <taxon>Poaceae</taxon>
        <taxon>BOP clade</taxon>
        <taxon>Pooideae</taxon>
        <taxon>Stipodae</taxon>
        <taxon>Brachypodieae</taxon>
        <taxon>Brachypodium</taxon>
    </lineage>
</organism>
<dbReference type="Proteomes" id="UP000008810">
    <property type="component" value="Chromosome 3"/>
</dbReference>